<evidence type="ECO:0000313" key="4">
    <source>
        <dbReference type="EMBL" id="TWW53306.1"/>
    </source>
</evidence>
<dbReference type="PROSITE" id="PS51304">
    <property type="entry name" value="GALECTIN"/>
    <property type="match status" value="1"/>
</dbReference>
<comment type="caution">
    <text evidence="4">The sequence shown here is derived from an EMBL/GenBank/DDBJ whole genome shotgun (WGS) entry which is preliminary data.</text>
</comment>
<reference evidence="4 5" key="1">
    <citation type="submission" date="2019-04" db="EMBL/GenBank/DDBJ databases">
        <title>Chromosome genome assembly for Takifugu flavidus.</title>
        <authorList>
            <person name="Xiao S."/>
        </authorList>
    </citation>
    <scope>NUCLEOTIDE SEQUENCE [LARGE SCALE GENOMIC DNA]</scope>
    <source>
        <strain evidence="4">HTHZ2018</strain>
        <tissue evidence="4">Muscle</tissue>
    </source>
</reference>
<evidence type="ECO:0000313" key="5">
    <source>
        <dbReference type="Proteomes" id="UP000324091"/>
    </source>
</evidence>
<dbReference type="PANTHER" id="PTHR47027">
    <property type="entry name" value="REVERSE TRANSCRIPTASE DOMAIN-CONTAINING PROTEIN"/>
    <property type="match status" value="1"/>
</dbReference>
<dbReference type="SUPFAM" id="SSF49899">
    <property type="entry name" value="Concanavalin A-like lectins/glucanases"/>
    <property type="match status" value="1"/>
</dbReference>
<name>A0A5C6MDP9_9TELE</name>
<dbReference type="EMBL" id="RHFK02000742">
    <property type="protein sequence ID" value="TWW53306.1"/>
    <property type="molecule type" value="Genomic_DNA"/>
</dbReference>
<evidence type="ECO:0000259" key="3">
    <source>
        <dbReference type="PROSITE" id="PS51304"/>
    </source>
</evidence>
<accession>A0A5C6MDP9</accession>
<gene>
    <name evidence="4" type="ORF">D4764_0223820</name>
</gene>
<proteinExistence type="predicted"/>
<evidence type="ECO:0000256" key="1">
    <source>
        <dbReference type="ARBA" id="ARBA00022734"/>
    </source>
</evidence>
<dbReference type="Pfam" id="PF00337">
    <property type="entry name" value="Gal-bind_lectin"/>
    <property type="match status" value="1"/>
</dbReference>
<dbReference type="GO" id="GO:0030246">
    <property type="term" value="F:carbohydrate binding"/>
    <property type="evidence" value="ECO:0007669"/>
    <property type="project" value="UniProtKB-UniRule"/>
</dbReference>
<evidence type="ECO:0000256" key="2">
    <source>
        <dbReference type="RuleBase" id="RU102079"/>
    </source>
</evidence>
<dbReference type="InterPro" id="IPR001079">
    <property type="entry name" value="Galectin_CRD"/>
</dbReference>
<keyword evidence="5" id="KW-1185">Reference proteome</keyword>
<dbReference type="SMART" id="SM00276">
    <property type="entry name" value="GLECT"/>
    <property type="match status" value="1"/>
</dbReference>
<dbReference type="CDD" id="cd00070">
    <property type="entry name" value="GLECT"/>
    <property type="match status" value="1"/>
</dbReference>
<feature type="domain" description="Galectin" evidence="3">
    <location>
        <begin position="274"/>
        <end position="404"/>
    </location>
</feature>
<keyword evidence="1 2" id="KW-0430">Lectin</keyword>
<sequence>MAHTEPDLQIIVDRFAEAARLFGMMISLSKTEVMHQPAPGTSAPPPNVSIEGTELKVVEQFKYLGSTISCDGSLDKEIAQRISKASQSLGRLRTRVINNKNIKLETKIKVYKAVVLTSLLYGCETWTTYRKYIKQLERFHMRSLRSIMHIKWQDRVTNLAVLDRAGLVSIETMIMKAQLRWSGHLIRMDSTRLPRQVFYGVLSQGQRNTGRPKKRYKDCIKDSLKYCGIPPAQLEAQAQNRVGWRAAVKKGCKSFEDHRRGKVAAARQRRKEAATAPPTASFPCPNCPRVGSPVPCLTASCLPNGNDANDLALHFNPRFHDNADGSVLVFNSKTAGCWGEERREIPNPLHRGKEVKIVLKLAGDVFEVEIPDDHEFKFPNQESVDVISYIRIGGDFKLTSFKIC</sequence>
<dbReference type="SMART" id="SM00908">
    <property type="entry name" value="Gal-bind_lectin"/>
    <property type="match status" value="1"/>
</dbReference>
<dbReference type="Gene3D" id="2.60.120.200">
    <property type="match status" value="1"/>
</dbReference>
<dbReference type="InterPro" id="IPR013320">
    <property type="entry name" value="ConA-like_dom_sf"/>
</dbReference>
<dbReference type="Proteomes" id="UP000324091">
    <property type="component" value="Unassembled WGS sequence"/>
</dbReference>
<dbReference type="PANTHER" id="PTHR47027:SF30">
    <property type="entry name" value="THAP-TYPE DOMAIN-CONTAINING PROTEIN"/>
    <property type="match status" value="1"/>
</dbReference>
<organism evidence="4 5">
    <name type="scientific">Takifugu flavidus</name>
    <name type="common">sansaifugu</name>
    <dbReference type="NCBI Taxonomy" id="433684"/>
    <lineage>
        <taxon>Eukaryota</taxon>
        <taxon>Metazoa</taxon>
        <taxon>Chordata</taxon>
        <taxon>Craniata</taxon>
        <taxon>Vertebrata</taxon>
        <taxon>Euteleostomi</taxon>
        <taxon>Actinopterygii</taxon>
        <taxon>Neopterygii</taxon>
        <taxon>Teleostei</taxon>
        <taxon>Neoteleostei</taxon>
        <taxon>Acanthomorphata</taxon>
        <taxon>Eupercaria</taxon>
        <taxon>Tetraodontiformes</taxon>
        <taxon>Tetradontoidea</taxon>
        <taxon>Tetraodontidae</taxon>
        <taxon>Takifugu</taxon>
    </lineage>
</organism>
<dbReference type="AlphaFoldDB" id="A0A5C6MDP9"/>
<protein>
    <recommendedName>
        <fullName evidence="2">Galectin</fullName>
    </recommendedName>
</protein>